<evidence type="ECO:0000256" key="1">
    <source>
        <dbReference type="SAM" id="MobiDB-lite"/>
    </source>
</evidence>
<dbReference type="Pfam" id="PF21948">
    <property type="entry name" value="LplA-B_cat"/>
    <property type="match status" value="1"/>
</dbReference>
<sequence>MVAVEIDDTWPSSGTFVQIDGDFFIEGTLHPEKVLDSLAEEILSSSSASECLELNDPVKSDRRLSVSPGKCSGLSLSRRSGLSSAKSSDNGLSHPADQAHLAESVEKALNSCMKRWEESGILFIGISPHGLTQAVMRALAQFPDIATLPPSLPEAPVRRIPRVSSTPFGRLNVQEPSASKNSLKDSSKNNSTNSQNQSTAEAVSVRSDPRWQSLNLEIIHNLSAPPMSPAMQMGLDEALGQAVARGDTGPVLRFWEWGSPAVVLGLHQSVSHEIHEDLAKDKGFTIVRRLTGGGAMFIEPGNTITYSLYLPLDFVAGMSVESSYPFCDAWVLEALNTLGVKAFYQPINDISSPLGKIGGAAQRRFSGGESGPGCLLHHVTMAYDIDAHLMTSILKISPEKSADKSVKSAAKRVDPLKSQTGCSRQEIINFMYNFLLTALPYAKSGELGSQLMAEAERLSTNKYAMSQWVHRIP</sequence>
<evidence type="ECO:0000313" key="4">
    <source>
        <dbReference type="Proteomes" id="UP000005777"/>
    </source>
</evidence>
<dbReference type="AlphaFoldDB" id="W5IHA1"/>
<name>W5IHA1_SCAIO</name>
<feature type="compositionally biased region" description="Low complexity" evidence="1">
    <location>
        <begin position="69"/>
        <end position="88"/>
    </location>
</feature>
<proteinExistence type="predicted"/>
<dbReference type="InterPro" id="IPR004143">
    <property type="entry name" value="BPL_LPL_catalytic"/>
</dbReference>
<dbReference type="Gene3D" id="3.30.930.10">
    <property type="entry name" value="Bira Bifunctional Protein, Domain 2"/>
    <property type="match status" value="1"/>
</dbReference>
<feature type="domain" description="BPL/LPL catalytic" evidence="2">
    <location>
        <begin position="246"/>
        <end position="429"/>
    </location>
</feature>
<dbReference type="PANTHER" id="PTHR43679:SF2">
    <property type="entry name" value="OCTANOYL-[GCVH]:PROTEIN N-OCTANOYLTRANSFERASE"/>
    <property type="match status" value="1"/>
</dbReference>
<dbReference type="eggNOG" id="COG0095">
    <property type="taxonomic scope" value="Bacteria"/>
</dbReference>
<dbReference type="PANTHER" id="PTHR43679">
    <property type="entry name" value="OCTANOYLTRANSFERASE LIPM-RELATED"/>
    <property type="match status" value="1"/>
</dbReference>
<protein>
    <recommendedName>
        <fullName evidence="2">BPL/LPL catalytic domain-containing protein</fullName>
    </recommendedName>
</protein>
<dbReference type="EMBL" id="ADCX01000012">
    <property type="protein sequence ID" value="EFG26207.2"/>
    <property type="molecule type" value="Genomic_DNA"/>
</dbReference>
<feature type="region of interest" description="Disordered" evidence="1">
    <location>
        <begin position="69"/>
        <end position="96"/>
    </location>
</feature>
<dbReference type="CDD" id="cd16443">
    <property type="entry name" value="LplA"/>
    <property type="match status" value="1"/>
</dbReference>
<dbReference type="PROSITE" id="PS51733">
    <property type="entry name" value="BPL_LPL_CATALYTIC"/>
    <property type="match status" value="1"/>
</dbReference>
<feature type="region of interest" description="Disordered" evidence="1">
    <location>
        <begin position="166"/>
        <end position="206"/>
    </location>
</feature>
<dbReference type="HOGENOM" id="CLU_022986_5_2_11"/>
<accession>W5IHA1</accession>
<dbReference type="SUPFAM" id="SSF55681">
    <property type="entry name" value="Class II aaRS and biotin synthetases"/>
    <property type="match status" value="1"/>
</dbReference>
<reference evidence="3 4" key="1">
    <citation type="submission" date="2012-01" db="EMBL/GenBank/DDBJ databases">
        <title>The Genome Sequence of Scardovia inopinata F0304.</title>
        <authorList>
            <consortium name="The Broad Institute Genome Sequencing Platform"/>
            <person name="Ward D."/>
            <person name="Earl A."/>
            <person name="Feldgarden M."/>
            <person name="Gevers D."/>
            <person name="Young S."/>
            <person name="Zeng Q."/>
            <person name="Koehrsen M."/>
            <person name="Alvarado L."/>
            <person name="Berlin A.M."/>
            <person name="Borenstein D."/>
            <person name="Chapman S.B."/>
            <person name="Chen Z."/>
            <person name="Engels R."/>
            <person name="Freedman E."/>
            <person name="Gellesch M."/>
            <person name="Goldberg J."/>
            <person name="Griggs A."/>
            <person name="Gujja S."/>
            <person name="Heilman E.R."/>
            <person name="Heiman D.I."/>
            <person name="Hepburn T.A."/>
            <person name="Howarth C."/>
            <person name="Jen D."/>
            <person name="Larson L."/>
            <person name="Mehta T."/>
            <person name="Park D."/>
            <person name="Pearson M."/>
            <person name="Richards J."/>
            <person name="Roberts A."/>
            <person name="Saif S."/>
            <person name="Shea T.D."/>
            <person name="Shenoy N."/>
            <person name="Sisk P."/>
            <person name="Stolte C."/>
            <person name="Sykes S.N."/>
            <person name="Walk T."/>
            <person name="White J."/>
            <person name="Yandava C."/>
            <person name="Izard J."/>
            <person name="Baranova O.V."/>
            <person name="Blanton J.M."/>
            <person name="Tanner A.C."/>
            <person name="Dewhirst F."/>
            <person name="Haas B."/>
            <person name="Nusbaum C."/>
            <person name="Birren B."/>
        </authorList>
    </citation>
    <scope>NUCLEOTIDE SEQUENCE [LARGE SCALE GENOMIC DNA]</scope>
    <source>
        <strain evidence="3 4">F0304</strain>
    </source>
</reference>
<organism evidence="3 4">
    <name type="scientific">Scardovia inopinata F0304</name>
    <dbReference type="NCBI Taxonomy" id="641146"/>
    <lineage>
        <taxon>Bacteria</taxon>
        <taxon>Bacillati</taxon>
        <taxon>Actinomycetota</taxon>
        <taxon>Actinomycetes</taxon>
        <taxon>Bifidobacteriales</taxon>
        <taxon>Bifidobacteriaceae</taxon>
        <taxon>Scardovia</taxon>
    </lineage>
</organism>
<dbReference type="InterPro" id="IPR045864">
    <property type="entry name" value="aa-tRNA-synth_II/BPL/LPL"/>
</dbReference>
<keyword evidence="4" id="KW-1185">Reference proteome</keyword>
<dbReference type="Proteomes" id="UP000005777">
    <property type="component" value="Unassembled WGS sequence"/>
</dbReference>
<gene>
    <name evidence="3" type="ORF">HMPREF9020_01288</name>
</gene>
<evidence type="ECO:0000313" key="3">
    <source>
        <dbReference type="EMBL" id="EFG26207.2"/>
    </source>
</evidence>
<evidence type="ECO:0000259" key="2">
    <source>
        <dbReference type="PROSITE" id="PS51733"/>
    </source>
</evidence>
<comment type="caution">
    <text evidence="3">The sequence shown here is derived from an EMBL/GenBank/DDBJ whole genome shotgun (WGS) entry which is preliminary data.</text>
</comment>
<dbReference type="InterPro" id="IPR050664">
    <property type="entry name" value="Octanoyltrans_LipM/LipL"/>
</dbReference>
<feature type="compositionally biased region" description="Low complexity" evidence="1">
    <location>
        <begin position="188"/>
        <end position="200"/>
    </location>
</feature>